<feature type="compositionally biased region" description="Pro residues" evidence="1">
    <location>
        <begin position="64"/>
        <end position="73"/>
    </location>
</feature>
<dbReference type="EMBL" id="AZBU02000002">
    <property type="protein sequence ID" value="TKR94068.1"/>
    <property type="molecule type" value="Genomic_DNA"/>
</dbReference>
<sequence length="73" mass="7820">MTTTVCVLAINLCPNQSVEKTLTLNLGCSGLLARRNIQSGNSPPPNHLLLSAPQISSSQRYFPREPPCNGPTT</sequence>
<evidence type="ECO:0000256" key="1">
    <source>
        <dbReference type="SAM" id="MobiDB-lite"/>
    </source>
</evidence>
<accession>A0A4U5PCJ0</accession>
<evidence type="ECO:0000313" key="3">
    <source>
        <dbReference type="Proteomes" id="UP000298663"/>
    </source>
</evidence>
<protein>
    <submittedName>
        <fullName evidence="2">Uncharacterized protein</fullName>
    </submittedName>
</protein>
<feature type="region of interest" description="Disordered" evidence="1">
    <location>
        <begin position="39"/>
        <end position="73"/>
    </location>
</feature>
<reference evidence="2 3" key="1">
    <citation type="journal article" date="2015" name="Genome Biol.">
        <title>Comparative genomics of Steinernema reveals deeply conserved gene regulatory networks.</title>
        <authorList>
            <person name="Dillman A.R."/>
            <person name="Macchietto M."/>
            <person name="Porter C.F."/>
            <person name="Rogers A."/>
            <person name="Williams B."/>
            <person name="Antoshechkin I."/>
            <person name="Lee M.M."/>
            <person name="Goodwin Z."/>
            <person name="Lu X."/>
            <person name="Lewis E.E."/>
            <person name="Goodrich-Blair H."/>
            <person name="Stock S.P."/>
            <person name="Adams B.J."/>
            <person name="Sternberg P.W."/>
            <person name="Mortazavi A."/>
        </authorList>
    </citation>
    <scope>NUCLEOTIDE SEQUENCE [LARGE SCALE GENOMIC DNA]</scope>
    <source>
        <strain evidence="2 3">ALL</strain>
    </source>
</reference>
<dbReference type="AlphaFoldDB" id="A0A4U5PCJ0"/>
<keyword evidence="3" id="KW-1185">Reference proteome</keyword>
<reference evidence="2 3" key="2">
    <citation type="journal article" date="2019" name="G3 (Bethesda)">
        <title>Hybrid Assembly of the Genome of the Entomopathogenic Nematode Steinernema carpocapsae Identifies the X-Chromosome.</title>
        <authorList>
            <person name="Serra L."/>
            <person name="Macchietto M."/>
            <person name="Macias-Munoz A."/>
            <person name="McGill C.J."/>
            <person name="Rodriguez I.M."/>
            <person name="Rodriguez B."/>
            <person name="Murad R."/>
            <person name="Mortazavi A."/>
        </authorList>
    </citation>
    <scope>NUCLEOTIDE SEQUENCE [LARGE SCALE GENOMIC DNA]</scope>
    <source>
        <strain evidence="2 3">ALL</strain>
    </source>
</reference>
<comment type="caution">
    <text evidence="2">The sequence shown here is derived from an EMBL/GenBank/DDBJ whole genome shotgun (WGS) entry which is preliminary data.</text>
</comment>
<evidence type="ECO:0000313" key="2">
    <source>
        <dbReference type="EMBL" id="TKR94068.1"/>
    </source>
</evidence>
<dbReference type="Proteomes" id="UP000298663">
    <property type="component" value="Unassembled WGS sequence"/>
</dbReference>
<organism evidence="2 3">
    <name type="scientific">Steinernema carpocapsae</name>
    <name type="common">Entomopathogenic nematode</name>
    <dbReference type="NCBI Taxonomy" id="34508"/>
    <lineage>
        <taxon>Eukaryota</taxon>
        <taxon>Metazoa</taxon>
        <taxon>Ecdysozoa</taxon>
        <taxon>Nematoda</taxon>
        <taxon>Chromadorea</taxon>
        <taxon>Rhabditida</taxon>
        <taxon>Tylenchina</taxon>
        <taxon>Panagrolaimomorpha</taxon>
        <taxon>Strongyloidoidea</taxon>
        <taxon>Steinernematidae</taxon>
        <taxon>Steinernema</taxon>
    </lineage>
</organism>
<gene>
    <name evidence="2" type="ORF">L596_008409</name>
</gene>
<name>A0A4U5PCJ0_STECR</name>
<proteinExistence type="predicted"/>